<protein>
    <submittedName>
        <fullName evidence="1">Flagellar protein (FlbD)</fullName>
    </submittedName>
</protein>
<dbReference type="RefSeq" id="WP_146439491.1">
    <property type="nucleotide sequence ID" value="NZ_SJPL01000001.1"/>
</dbReference>
<sequence>MIKLTRLDGEAFVLNAELIRYVETRPDTFITLINGERLVVNETMDEVIDRAVHYQQQKHFWKPAVASTPMPSPTH</sequence>
<dbReference type="InterPro" id="IPR009384">
    <property type="entry name" value="SwrD-like"/>
</dbReference>
<organism evidence="1 2">
    <name type="scientific">Crateriforma conspicua</name>
    <dbReference type="NCBI Taxonomy" id="2527996"/>
    <lineage>
        <taxon>Bacteria</taxon>
        <taxon>Pseudomonadati</taxon>
        <taxon>Planctomycetota</taxon>
        <taxon>Planctomycetia</taxon>
        <taxon>Planctomycetales</taxon>
        <taxon>Planctomycetaceae</taxon>
        <taxon>Crateriforma</taxon>
    </lineage>
</organism>
<dbReference type="PANTHER" id="PTHR39185">
    <property type="entry name" value="SWARMING MOTILITY PROTEIN SWRD"/>
    <property type="match status" value="1"/>
</dbReference>
<accession>A0A5C5Y7P5</accession>
<reference evidence="1 2" key="1">
    <citation type="submission" date="2019-02" db="EMBL/GenBank/DDBJ databases">
        <title>Deep-cultivation of Planctomycetes and their phenomic and genomic characterization uncovers novel biology.</title>
        <authorList>
            <person name="Wiegand S."/>
            <person name="Jogler M."/>
            <person name="Boedeker C."/>
            <person name="Pinto D."/>
            <person name="Vollmers J."/>
            <person name="Rivas-Marin E."/>
            <person name="Kohn T."/>
            <person name="Peeters S.H."/>
            <person name="Heuer A."/>
            <person name="Rast P."/>
            <person name="Oberbeckmann S."/>
            <person name="Bunk B."/>
            <person name="Jeske O."/>
            <person name="Meyerdierks A."/>
            <person name="Storesund J.E."/>
            <person name="Kallscheuer N."/>
            <person name="Luecker S."/>
            <person name="Lage O.M."/>
            <person name="Pohl T."/>
            <person name="Merkel B.J."/>
            <person name="Hornburger P."/>
            <person name="Mueller R.-W."/>
            <person name="Bruemmer F."/>
            <person name="Labrenz M."/>
            <person name="Spormann A.M."/>
            <person name="Op Den Camp H."/>
            <person name="Overmann J."/>
            <person name="Amann R."/>
            <person name="Jetten M.S.M."/>
            <person name="Mascher T."/>
            <person name="Medema M.H."/>
            <person name="Devos D.P."/>
            <person name="Kaster A.-K."/>
            <person name="Ovreas L."/>
            <person name="Rohde M."/>
            <person name="Galperin M.Y."/>
            <person name="Jogler C."/>
        </authorList>
    </citation>
    <scope>NUCLEOTIDE SEQUENCE [LARGE SCALE GENOMIC DNA]</scope>
    <source>
        <strain evidence="1 2">Pan14r</strain>
    </source>
</reference>
<dbReference type="OrthoDB" id="9799862at2"/>
<dbReference type="AlphaFoldDB" id="A0A5C5Y7P5"/>
<keyword evidence="1" id="KW-0966">Cell projection</keyword>
<name>A0A5C5Y7P5_9PLAN</name>
<keyword evidence="1" id="KW-0969">Cilium</keyword>
<dbReference type="Proteomes" id="UP000317238">
    <property type="component" value="Unassembled WGS sequence"/>
</dbReference>
<keyword evidence="1" id="KW-0282">Flagellum</keyword>
<evidence type="ECO:0000313" key="1">
    <source>
        <dbReference type="EMBL" id="TWT70803.1"/>
    </source>
</evidence>
<dbReference type="EMBL" id="SJPL01000001">
    <property type="protein sequence ID" value="TWT70803.1"/>
    <property type="molecule type" value="Genomic_DNA"/>
</dbReference>
<dbReference type="Pfam" id="PF06289">
    <property type="entry name" value="FlbD"/>
    <property type="match status" value="1"/>
</dbReference>
<comment type="caution">
    <text evidence="1">The sequence shown here is derived from an EMBL/GenBank/DDBJ whole genome shotgun (WGS) entry which is preliminary data.</text>
</comment>
<keyword evidence="2" id="KW-1185">Reference proteome</keyword>
<gene>
    <name evidence="1" type="ORF">Pan14r_31110</name>
</gene>
<dbReference type="PANTHER" id="PTHR39185:SF1">
    <property type="entry name" value="SWARMING MOTILITY PROTEIN SWRD"/>
    <property type="match status" value="1"/>
</dbReference>
<evidence type="ECO:0000313" key="2">
    <source>
        <dbReference type="Proteomes" id="UP000317238"/>
    </source>
</evidence>
<proteinExistence type="predicted"/>